<gene>
    <name evidence="2" type="ORF">ACFO4E_26610</name>
</gene>
<dbReference type="RefSeq" id="WP_378579417.1">
    <property type="nucleotide sequence ID" value="NZ_JBHSFQ010000038.1"/>
</dbReference>
<protein>
    <submittedName>
        <fullName evidence="2">Uncharacterized protein</fullName>
    </submittedName>
</protein>
<comment type="caution">
    <text evidence="2">The sequence shown here is derived from an EMBL/GenBank/DDBJ whole genome shotgun (WGS) entry which is preliminary data.</text>
</comment>
<evidence type="ECO:0000313" key="2">
    <source>
        <dbReference type="EMBL" id="MFC4565445.1"/>
    </source>
</evidence>
<keyword evidence="3" id="KW-1185">Reference proteome</keyword>
<dbReference type="EMBL" id="JBHSFQ010000038">
    <property type="protein sequence ID" value="MFC4565445.1"/>
    <property type="molecule type" value="Genomic_DNA"/>
</dbReference>
<dbReference type="Proteomes" id="UP001595923">
    <property type="component" value="Unassembled WGS sequence"/>
</dbReference>
<organism evidence="2 3">
    <name type="scientific">Nocardiopsis mangrovi</name>
    <dbReference type="NCBI Taxonomy" id="1179818"/>
    <lineage>
        <taxon>Bacteria</taxon>
        <taxon>Bacillati</taxon>
        <taxon>Actinomycetota</taxon>
        <taxon>Actinomycetes</taxon>
        <taxon>Streptosporangiales</taxon>
        <taxon>Nocardiopsidaceae</taxon>
        <taxon>Nocardiopsis</taxon>
    </lineage>
</organism>
<name>A0ABV9E2P1_9ACTN</name>
<evidence type="ECO:0000256" key="1">
    <source>
        <dbReference type="SAM" id="MobiDB-lite"/>
    </source>
</evidence>
<accession>A0ABV9E2P1</accession>
<feature type="region of interest" description="Disordered" evidence="1">
    <location>
        <begin position="52"/>
        <end position="86"/>
    </location>
</feature>
<sequence>MTPEIAVRYPDGTIHVAVGYADPSAPTFACGTDVLSPGDDDYDFYAARAVPASEHHRTPPRDPARAAALKAEFRRRYRRDHGRRSA</sequence>
<feature type="compositionally biased region" description="Basic residues" evidence="1">
    <location>
        <begin position="73"/>
        <end position="86"/>
    </location>
</feature>
<proteinExistence type="predicted"/>
<evidence type="ECO:0000313" key="3">
    <source>
        <dbReference type="Proteomes" id="UP001595923"/>
    </source>
</evidence>
<feature type="compositionally biased region" description="Basic and acidic residues" evidence="1">
    <location>
        <begin position="53"/>
        <end position="64"/>
    </location>
</feature>
<reference evidence="3" key="1">
    <citation type="journal article" date="2019" name="Int. J. Syst. Evol. Microbiol.">
        <title>The Global Catalogue of Microorganisms (GCM) 10K type strain sequencing project: providing services to taxonomists for standard genome sequencing and annotation.</title>
        <authorList>
            <consortium name="The Broad Institute Genomics Platform"/>
            <consortium name="The Broad Institute Genome Sequencing Center for Infectious Disease"/>
            <person name="Wu L."/>
            <person name="Ma J."/>
        </authorList>
    </citation>
    <scope>NUCLEOTIDE SEQUENCE [LARGE SCALE GENOMIC DNA]</scope>
    <source>
        <strain evidence="3">XZYJ18</strain>
    </source>
</reference>